<evidence type="ECO:0000256" key="8">
    <source>
        <dbReference type="ARBA" id="ARBA00023027"/>
    </source>
</evidence>
<evidence type="ECO:0000256" key="10">
    <source>
        <dbReference type="PROSITE-ProRule" id="PRU00236"/>
    </source>
</evidence>
<dbReference type="EC" id="2.3.1.286" evidence="4"/>
<feature type="region of interest" description="Disordered" evidence="11">
    <location>
        <begin position="38"/>
        <end position="79"/>
    </location>
</feature>
<dbReference type="Gene3D" id="3.40.50.1220">
    <property type="entry name" value="TPP-binding domain"/>
    <property type="match status" value="2"/>
</dbReference>
<comment type="subcellular location">
    <subcellularLocation>
        <location evidence="2">Nucleus</location>
    </subcellularLocation>
</comment>
<evidence type="ECO:0000256" key="2">
    <source>
        <dbReference type="ARBA" id="ARBA00004123"/>
    </source>
</evidence>
<dbReference type="InterPro" id="IPR003000">
    <property type="entry name" value="Sirtuin"/>
</dbReference>
<sequence>MTVDCTRNILPIALYPMEADKEPSINIDNSEIVVLSSDDENDSQNSHDNISNEKLSSSVISVEDDDDNNTNNDESAESDCEILNVEELQGEEKWRDIHGPFKRLNRLIQAGFNDPRLLLVRVFGMDENSLPSDPNQLLSLLLTLLAEPAPRRRLRRINSLEKVLSLLSTCTSILVITGAGISVSCGIPDFRSRDGIYARLSRDYPDLSSPQAMFDMSYFKRNPIPFFKFAKELFPGQFSPSITHRMIALLESKDKLLRNYTQNIDTLEQAAGITRLIQCHGSFASATCTNCKLKVSSDFIKEAIFNQSIPRCINCWPSKIDSSSLLPDEMIDSESTNHSSDLSTVEENPNNSNNNNNNNSSDNNNNNMSVDISPKVKSKRTNKSRRRLASYGVLKPDIVFFGEGLSNEFHDSLSNDIKQTDLVLVIGSSLKVRPVSHIPNAVPRQVPQILINREPLSNHDFDVELLGDCDIIVSELCHRLGWEVSGLSDYTPLTEIPLNSLKNTTEPLKSDEKSPNISHLIAQDTVSSDLVNNQSQINNSEVDGKTCTSTVVSTPDNSSEVINKNSPNDAVIEVSEDEEDGECVWEVASSLPPGTFTRIYPNQYVFPGAEIYLDSKPGEVTISCNASDISITSNASSASSTSGHNDDLDQLRDSLKDESVSIDITEKEESSIHSSDSRKSLKRHNSNENLSLNKQSSLKQPRSM</sequence>
<feature type="region of interest" description="Disordered" evidence="11">
    <location>
        <begin position="329"/>
        <end position="384"/>
    </location>
</feature>
<feature type="compositionally biased region" description="Low complexity" evidence="11">
    <location>
        <begin position="348"/>
        <end position="367"/>
    </location>
</feature>
<feature type="active site" description="Proton acceptor" evidence="10">
    <location>
        <position position="280"/>
    </location>
</feature>
<dbReference type="Gene3D" id="3.30.1600.10">
    <property type="entry name" value="SIR2/SIRT2 'Small Domain"/>
    <property type="match status" value="2"/>
</dbReference>
<dbReference type="GO" id="GO:0070403">
    <property type="term" value="F:NAD+ binding"/>
    <property type="evidence" value="ECO:0007669"/>
    <property type="project" value="InterPro"/>
</dbReference>
<feature type="binding site" evidence="10">
    <location>
        <position position="315"/>
    </location>
    <ligand>
        <name>Zn(2+)</name>
        <dbReference type="ChEBI" id="CHEBI:29105"/>
    </ligand>
</feature>
<evidence type="ECO:0000256" key="7">
    <source>
        <dbReference type="ARBA" id="ARBA00022833"/>
    </source>
</evidence>
<evidence type="ECO:0000313" key="13">
    <source>
        <dbReference type="Proteomes" id="UP000050790"/>
    </source>
</evidence>
<dbReference type="GO" id="GO:0033553">
    <property type="term" value="C:rDNA heterochromatin"/>
    <property type="evidence" value="ECO:0007669"/>
    <property type="project" value="TreeGrafter"/>
</dbReference>
<dbReference type="InterPro" id="IPR029035">
    <property type="entry name" value="DHS-like_NAD/FAD-binding_dom"/>
</dbReference>
<dbReference type="Proteomes" id="UP000050790">
    <property type="component" value="Unassembled WGS sequence"/>
</dbReference>
<evidence type="ECO:0000256" key="6">
    <source>
        <dbReference type="ARBA" id="ARBA00022723"/>
    </source>
</evidence>
<feature type="binding site" evidence="10">
    <location>
        <position position="312"/>
    </location>
    <ligand>
        <name>Zn(2+)</name>
        <dbReference type="ChEBI" id="CHEBI:29105"/>
    </ligand>
</feature>
<dbReference type="SUPFAM" id="SSF52467">
    <property type="entry name" value="DHS-like NAD/FAD-binding domain"/>
    <property type="match status" value="1"/>
</dbReference>
<dbReference type="PANTHER" id="PTHR11085:SF9">
    <property type="entry name" value="NAD-DEPENDENT PROTEIN DEACETYLASE SIRTUIN-1"/>
    <property type="match status" value="1"/>
</dbReference>
<dbReference type="WBParaSite" id="SMRG1_16850.1">
    <property type="protein sequence ID" value="SMRG1_16850.1"/>
    <property type="gene ID" value="SMRG1_16850"/>
</dbReference>
<feature type="compositionally biased region" description="Basic and acidic residues" evidence="11">
    <location>
        <begin position="659"/>
        <end position="679"/>
    </location>
</feature>
<feature type="compositionally biased region" description="Acidic residues" evidence="11">
    <location>
        <begin position="62"/>
        <end position="79"/>
    </location>
</feature>
<protein>
    <recommendedName>
        <fullName evidence="4">protein acetyllysine N-acetyltransferase</fullName>
        <ecNumber evidence="4">2.3.1.286</ecNumber>
    </recommendedName>
</protein>
<dbReference type="PANTHER" id="PTHR11085">
    <property type="entry name" value="NAD-DEPENDENT PROTEIN DEACYLASE SIRTUIN-5, MITOCHONDRIAL-RELATED"/>
    <property type="match status" value="1"/>
</dbReference>
<reference evidence="14" key="1">
    <citation type="submission" date="2023-11" db="UniProtKB">
        <authorList>
            <consortium name="WormBaseParasite"/>
        </authorList>
    </citation>
    <scope>IDENTIFICATION</scope>
</reference>
<feature type="compositionally biased region" description="Polar residues" evidence="11">
    <location>
        <begin position="687"/>
        <end position="704"/>
    </location>
</feature>
<name>A0AA84Z9C7_9TREM</name>
<evidence type="ECO:0000259" key="12">
    <source>
        <dbReference type="PROSITE" id="PS50305"/>
    </source>
</evidence>
<keyword evidence="7 10" id="KW-0862">Zinc</keyword>
<dbReference type="AlphaFoldDB" id="A0AA84Z9C7"/>
<dbReference type="InterPro" id="IPR026590">
    <property type="entry name" value="Ssirtuin_cat_dom"/>
</dbReference>
<keyword evidence="8" id="KW-0520">NAD</keyword>
<dbReference type="PROSITE" id="PS50305">
    <property type="entry name" value="SIRTUIN"/>
    <property type="match status" value="1"/>
</dbReference>
<dbReference type="Pfam" id="PF02146">
    <property type="entry name" value="SIR2"/>
    <property type="match status" value="1"/>
</dbReference>
<dbReference type="FunFam" id="3.30.1600.10:FF:000013">
    <property type="entry name" value="NAD-dependent protein deacetylase sirtuin-1"/>
    <property type="match status" value="1"/>
</dbReference>
<evidence type="ECO:0000256" key="11">
    <source>
        <dbReference type="SAM" id="MobiDB-lite"/>
    </source>
</evidence>
<feature type="binding site" evidence="10">
    <location>
        <position position="291"/>
    </location>
    <ligand>
        <name>Zn(2+)</name>
        <dbReference type="ChEBI" id="CHEBI:29105"/>
    </ligand>
</feature>
<dbReference type="GO" id="GO:0005637">
    <property type="term" value="C:nuclear inner membrane"/>
    <property type="evidence" value="ECO:0007669"/>
    <property type="project" value="TreeGrafter"/>
</dbReference>
<feature type="region of interest" description="Disordered" evidence="11">
    <location>
        <begin position="659"/>
        <end position="704"/>
    </location>
</feature>
<feature type="compositionally biased region" description="Polar residues" evidence="11">
    <location>
        <begin position="333"/>
        <end position="347"/>
    </location>
</feature>
<dbReference type="GO" id="GO:0017136">
    <property type="term" value="F:histone deacetylase activity, NAD-dependent"/>
    <property type="evidence" value="ECO:0007669"/>
    <property type="project" value="TreeGrafter"/>
</dbReference>
<feature type="domain" description="Deacetylase sirtuin-type" evidence="12">
    <location>
        <begin position="153"/>
        <end position="483"/>
    </location>
</feature>
<keyword evidence="9" id="KW-0539">Nucleus</keyword>
<dbReference type="GO" id="GO:0003714">
    <property type="term" value="F:transcription corepressor activity"/>
    <property type="evidence" value="ECO:0007669"/>
    <property type="project" value="TreeGrafter"/>
</dbReference>
<evidence type="ECO:0000256" key="9">
    <source>
        <dbReference type="ARBA" id="ARBA00023242"/>
    </source>
</evidence>
<organism evidence="13 14">
    <name type="scientific">Schistosoma margrebowiei</name>
    <dbReference type="NCBI Taxonomy" id="48269"/>
    <lineage>
        <taxon>Eukaryota</taxon>
        <taxon>Metazoa</taxon>
        <taxon>Spiralia</taxon>
        <taxon>Lophotrochozoa</taxon>
        <taxon>Platyhelminthes</taxon>
        <taxon>Trematoda</taxon>
        <taxon>Digenea</taxon>
        <taxon>Strigeidida</taxon>
        <taxon>Schistosomatoidea</taxon>
        <taxon>Schistosomatidae</taxon>
        <taxon>Schistosoma</taxon>
    </lineage>
</organism>
<proteinExistence type="inferred from homology"/>
<dbReference type="GO" id="GO:0046872">
    <property type="term" value="F:metal ion binding"/>
    <property type="evidence" value="ECO:0007669"/>
    <property type="project" value="UniProtKB-KW"/>
</dbReference>
<keyword evidence="5" id="KW-0808">Transferase</keyword>
<feature type="compositionally biased region" description="Polar residues" evidence="11">
    <location>
        <begin position="43"/>
        <end position="55"/>
    </location>
</feature>
<evidence type="ECO:0000313" key="14">
    <source>
        <dbReference type="WBParaSite" id="SMRG1_16850.1"/>
    </source>
</evidence>
<comment type="cofactor">
    <cofactor evidence="1">
        <name>Zn(2+)</name>
        <dbReference type="ChEBI" id="CHEBI:29105"/>
    </cofactor>
</comment>
<feature type="binding site" evidence="10">
    <location>
        <position position="288"/>
    </location>
    <ligand>
        <name>Zn(2+)</name>
        <dbReference type="ChEBI" id="CHEBI:29105"/>
    </ligand>
</feature>
<evidence type="ECO:0000256" key="4">
    <source>
        <dbReference type="ARBA" id="ARBA00012928"/>
    </source>
</evidence>
<comment type="similarity">
    <text evidence="3">Belongs to the sirtuin family. Class I subfamily.</text>
</comment>
<evidence type="ECO:0000256" key="3">
    <source>
        <dbReference type="ARBA" id="ARBA00006924"/>
    </source>
</evidence>
<keyword evidence="6 10" id="KW-0479">Metal-binding</keyword>
<dbReference type="GO" id="GO:0005654">
    <property type="term" value="C:nucleoplasm"/>
    <property type="evidence" value="ECO:0007669"/>
    <property type="project" value="TreeGrafter"/>
</dbReference>
<accession>A0AA84Z9C7</accession>
<dbReference type="InterPro" id="IPR050134">
    <property type="entry name" value="NAD-dep_sirtuin_deacylases"/>
</dbReference>
<evidence type="ECO:0000256" key="1">
    <source>
        <dbReference type="ARBA" id="ARBA00001947"/>
    </source>
</evidence>
<evidence type="ECO:0000256" key="5">
    <source>
        <dbReference type="ARBA" id="ARBA00022679"/>
    </source>
</evidence>
<dbReference type="InterPro" id="IPR026591">
    <property type="entry name" value="Sirtuin_cat_small_dom_sf"/>
</dbReference>
<dbReference type="GO" id="GO:0002039">
    <property type="term" value="F:p53 binding"/>
    <property type="evidence" value="ECO:0007669"/>
    <property type="project" value="TreeGrafter"/>
</dbReference>